<accession>A0A8D8SRV8</accession>
<organism evidence="2">
    <name type="scientific">Cacopsylla melanoneura</name>
    <dbReference type="NCBI Taxonomy" id="428564"/>
    <lineage>
        <taxon>Eukaryota</taxon>
        <taxon>Metazoa</taxon>
        <taxon>Ecdysozoa</taxon>
        <taxon>Arthropoda</taxon>
        <taxon>Hexapoda</taxon>
        <taxon>Insecta</taxon>
        <taxon>Pterygota</taxon>
        <taxon>Neoptera</taxon>
        <taxon>Paraneoptera</taxon>
        <taxon>Hemiptera</taxon>
        <taxon>Sternorrhyncha</taxon>
        <taxon>Psylloidea</taxon>
        <taxon>Psyllidae</taxon>
        <taxon>Psyllinae</taxon>
        <taxon>Cacopsylla</taxon>
    </lineage>
</organism>
<evidence type="ECO:0000256" key="1">
    <source>
        <dbReference type="SAM" id="MobiDB-lite"/>
    </source>
</evidence>
<dbReference type="AlphaFoldDB" id="A0A8D8SRV8"/>
<proteinExistence type="predicted"/>
<evidence type="ECO:0000313" key="2">
    <source>
        <dbReference type="EMBL" id="CAG6672026.1"/>
    </source>
</evidence>
<name>A0A8D8SRV8_9HEMI</name>
<protein>
    <submittedName>
        <fullName evidence="2">Uncharacterized protein</fullName>
    </submittedName>
</protein>
<sequence length="102" mass="12029">MDSEFAGNSSGRQQRPDPKSKLEESQKHLELLRNFTRREKSGKFENSGCLQVRKHLELLRNFTRREKSVKFENSGCLQGRKHLEVLRNFKKAKSLGIFKIYF</sequence>
<feature type="region of interest" description="Disordered" evidence="1">
    <location>
        <begin position="1"/>
        <end position="25"/>
    </location>
</feature>
<reference evidence="2" key="1">
    <citation type="submission" date="2021-05" db="EMBL/GenBank/DDBJ databases">
        <authorList>
            <person name="Alioto T."/>
            <person name="Alioto T."/>
            <person name="Gomez Garrido J."/>
        </authorList>
    </citation>
    <scope>NUCLEOTIDE SEQUENCE</scope>
</reference>
<feature type="compositionally biased region" description="Polar residues" evidence="1">
    <location>
        <begin position="1"/>
        <end position="13"/>
    </location>
</feature>
<feature type="compositionally biased region" description="Basic and acidic residues" evidence="1">
    <location>
        <begin position="14"/>
        <end position="25"/>
    </location>
</feature>
<dbReference type="EMBL" id="HBUF01227400">
    <property type="protein sequence ID" value="CAG6672026.1"/>
    <property type="molecule type" value="Transcribed_RNA"/>
</dbReference>